<dbReference type="PANTHER" id="PTHR42648">
    <property type="entry name" value="TRANSPOSASE, PUTATIVE-RELATED"/>
    <property type="match status" value="1"/>
</dbReference>
<dbReference type="SUPFAM" id="SSF53098">
    <property type="entry name" value="Ribonuclease H-like"/>
    <property type="match status" value="1"/>
</dbReference>
<proteinExistence type="predicted"/>
<dbReference type="InterPro" id="IPR012337">
    <property type="entry name" value="RNaseH-like_sf"/>
</dbReference>
<dbReference type="PANTHER" id="PTHR42648:SF27">
    <property type="entry name" value="RNA-DIRECTED DNA POLYMERASE"/>
    <property type="match status" value="1"/>
</dbReference>
<dbReference type="Pfam" id="PF00665">
    <property type="entry name" value="rve"/>
    <property type="match status" value="1"/>
</dbReference>
<dbReference type="InterPro" id="IPR001584">
    <property type="entry name" value="Integrase_cat-core"/>
</dbReference>
<dbReference type="EMBL" id="JAJSOW010000108">
    <property type="protein sequence ID" value="KAI9154484.1"/>
    <property type="molecule type" value="Genomic_DNA"/>
</dbReference>
<protein>
    <recommendedName>
        <fullName evidence="1">Integrase catalytic domain-containing protein</fullName>
    </recommendedName>
</protein>
<reference evidence="2" key="2">
    <citation type="submission" date="2023-02" db="EMBL/GenBank/DDBJ databases">
        <authorList>
            <person name="Swenson N.G."/>
            <person name="Wegrzyn J.L."/>
            <person name="Mcevoy S.L."/>
        </authorList>
    </citation>
    <scope>NUCLEOTIDE SEQUENCE</scope>
    <source>
        <strain evidence="2">91603</strain>
        <tissue evidence="2">Leaf</tissue>
    </source>
</reference>
<sequence length="70" mass="8443">MSIQARGGNEYFITFTDDYSRFGYVYLMRHNSDAFDMFKAFKAEVENQLEKHIKVLRSDRDREYLSSEFQ</sequence>
<dbReference type="InterPro" id="IPR036397">
    <property type="entry name" value="RNaseH_sf"/>
</dbReference>
<evidence type="ECO:0000313" key="3">
    <source>
        <dbReference type="Proteomes" id="UP001064489"/>
    </source>
</evidence>
<gene>
    <name evidence="2" type="ORF">LWI28_026938</name>
</gene>
<accession>A0AAD5I8K9</accession>
<reference evidence="2" key="1">
    <citation type="journal article" date="2022" name="Plant J.">
        <title>Strategies of tolerance reflected in two North American maple genomes.</title>
        <authorList>
            <person name="McEvoy S.L."/>
            <person name="Sezen U.U."/>
            <person name="Trouern-Trend A."/>
            <person name="McMahon S.M."/>
            <person name="Schaberg P.G."/>
            <person name="Yang J."/>
            <person name="Wegrzyn J.L."/>
            <person name="Swenson N.G."/>
        </authorList>
    </citation>
    <scope>NUCLEOTIDE SEQUENCE</scope>
    <source>
        <strain evidence="2">91603</strain>
    </source>
</reference>
<keyword evidence="3" id="KW-1185">Reference proteome</keyword>
<dbReference type="InterPro" id="IPR039537">
    <property type="entry name" value="Retrotran_Ty1/copia-like"/>
</dbReference>
<dbReference type="GO" id="GO:0003676">
    <property type="term" value="F:nucleic acid binding"/>
    <property type="evidence" value="ECO:0007669"/>
    <property type="project" value="InterPro"/>
</dbReference>
<organism evidence="2 3">
    <name type="scientific">Acer negundo</name>
    <name type="common">Box elder</name>
    <dbReference type="NCBI Taxonomy" id="4023"/>
    <lineage>
        <taxon>Eukaryota</taxon>
        <taxon>Viridiplantae</taxon>
        <taxon>Streptophyta</taxon>
        <taxon>Embryophyta</taxon>
        <taxon>Tracheophyta</taxon>
        <taxon>Spermatophyta</taxon>
        <taxon>Magnoliopsida</taxon>
        <taxon>eudicotyledons</taxon>
        <taxon>Gunneridae</taxon>
        <taxon>Pentapetalae</taxon>
        <taxon>rosids</taxon>
        <taxon>malvids</taxon>
        <taxon>Sapindales</taxon>
        <taxon>Sapindaceae</taxon>
        <taxon>Hippocastanoideae</taxon>
        <taxon>Acereae</taxon>
        <taxon>Acer</taxon>
    </lineage>
</organism>
<evidence type="ECO:0000313" key="2">
    <source>
        <dbReference type="EMBL" id="KAI9154484.1"/>
    </source>
</evidence>
<name>A0AAD5I8K9_ACENE</name>
<comment type="caution">
    <text evidence="2">The sequence shown here is derived from an EMBL/GenBank/DDBJ whole genome shotgun (WGS) entry which is preliminary data.</text>
</comment>
<dbReference type="Proteomes" id="UP001064489">
    <property type="component" value="Chromosome 11"/>
</dbReference>
<dbReference type="PROSITE" id="PS50994">
    <property type="entry name" value="INTEGRASE"/>
    <property type="match status" value="1"/>
</dbReference>
<feature type="domain" description="Integrase catalytic" evidence="1">
    <location>
        <begin position="1"/>
        <end position="70"/>
    </location>
</feature>
<dbReference type="AlphaFoldDB" id="A0AAD5I8K9"/>
<dbReference type="GO" id="GO:0015074">
    <property type="term" value="P:DNA integration"/>
    <property type="evidence" value="ECO:0007669"/>
    <property type="project" value="InterPro"/>
</dbReference>
<dbReference type="Gene3D" id="3.30.420.10">
    <property type="entry name" value="Ribonuclease H-like superfamily/Ribonuclease H"/>
    <property type="match status" value="1"/>
</dbReference>
<evidence type="ECO:0000259" key="1">
    <source>
        <dbReference type="PROSITE" id="PS50994"/>
    </source>
</evidence>